<reference evidence="2 3" key="1">
    <citation type="journal article" date="2012" name="Eukaryot. Cell">
        <title>Genome sequence of the fungus Glarea lozoyensis: the first genome sequence of a species from the Helotiaceae family.</title>
        <authorList>
            <person name="Youssar L."/>
            <person name="Gruening B.A."/>
            <person name="Erxleben A."/>
            <person name="Guenther S."/>
            <person name="Huettel W."/>
        </authorList>
    </citation>
    <scope>NUCLEOTIDE SEQUENCE [LARGE SCALE GENOMIC DNA]</scope>
    <source>
        <strain evidence="3">ATCC 74030 / MF5533</strain>
    </source>
</reference>
<name>H0ES78_GLAL7</name>
<evidence type="ECO:0000313" key="2">
    <source>
        <dbReference type="EMBL" id="EHK98615.1"/>
    </source>
</evidence>
<accession>H0ES78</accession>
<dbReference type="InParanoid" id="H0ES78"/>
<evidence type="ECO:0000256" key="1">
    <source>
        <dbReference type="SAM" id="MobiDB-lite"/>
    </source>
</evidence>
<dbReference type="EMBL" id="AGUE01000141">
    <property type="protein sequence ID" value="EHK98615.1"/>
    <property type="molecule type" value="Genomic_DNA"/>
</dbReference>
<proteinExistence type="predicted"/>
<dbReference type="HOGENOM" id="CLU_2705019_0_0_1"/>
<comment type="caution">
    <text evidence="2">The sequence shown here is derived from an EMBL/GenBank/DDBJ whole genome shotgun (WGS) entry which is preliminary data.</text>
</comment>
<dbReference type="Proteomes" id="UP000005446">
    <property type="component" value="Unassembled WGS sequence"/>
</dbReference>
<organism evidence="2 3">
    <name type="scientific">Glarea lozoyensis (strain ATCC 74030 / MF5533)</name>
    <dbReference type="NCBI Taxonomy" id="1104152"/>
    <lineage>
        <taxon>Eukaryota</taxon>
        <taxon>Fungi</taxon>
        <taxon>Dikarya</taxon>
        <taxon>Ascomycota</taxon>
        <taxon>Pezizomycotina</taxon>
        <taxon>Leotiomycetes</taxon>
        <taxon>Helotiales</taxon>
        <taxon>Helotiaceae</taxon>
        <taxon>Glarea</taxon>
    </lineage>
</organism>
<sequence length="73" mass="7988">MPNNISSLHGRPRISMPIGTPIGASVDGAEKPAGWTPEDEASGIHRCRLTRIRLVEESFQYPDAKTLKTSTIQ</sequence>
<gene>
    <name evidence="2" type="ORF">M7I_5556</name>
</gene>
<keyword evidence="3" id="KW-1185">Reference proteome</keyword>
<protein>
    <submittedName>
        <fullName evidence="2">Uncharacterized protein</fullName>
    </submittedName>
</protein>
<feature type="region of interest" description="Disordered" evidence="1">
    <location>
        <begin position="1"/>
        <end position="41"/>
    </location>
</feature>
<dbReference type="AlphaFoldDB" id="H0ES78"/>
<evidence type="ECO:0000313" key="3">
    <source>
        <dbReference type="Proteomes" id="UP000005446"/>
    </source>
</evidence>